<accession>A0A8X7CKJ9</accession>
<dbReference type="EMBL" id="BMAV01019183">
    <property type="protein sequence ID" value="GFY71958.1"/>
    <property type="molecule type" value="Genomic_DNA"/>
</dbReference>
<name>A0A8X7CKJ9_9ARAC</name>
<sequence length="109" mass="12189">MALIVGLPISVNYVNGRLIFERSQKVWIIFINVIKVLAFLISMHSVSKIIQAPLVRMALHACILGGFAINMITVIKRKQINTSIHNVTKLSRVLNRIFQLETLSSNGSC</sequence>
<dbReference type="Proteomes" id="UP000886998">
    <property type="component" value="Unassembled WGS sequence"/>
</dbReference>
<keyword evidence="1" id="KW-0812">Transmembrane</keyword>
<keyword evidence="1" id="KW-0472">Membrane</keyword>
<protein>
    <submittedName>
        <fullName evidence="2">Uncharacterized protein</fullName>
    </submittedName>
</protein>
<evidence type="ECO:0000313" key="3">
    <source>
        <dbReference type="Proteomes" id="UP000886998"/>
    </source>
</evidence>
<reference evidence="2" key="1">
    <citation type="submission" date="2020-08" db="EMBL/GenBank/DDBJ databases">
        <title>Multicomponent nature underlies the extraordinary mechanical properties of spider dragline silk.</title>
        <authorList>
            <person name="Kono N."/>
            <person name="Nakamura H."/>
            <person name="Mori M."/>
            <person name="Yoshida Y."/>
            <person name="Ohtoshi R."/>
            <person name="Malay A.D."/>
            <person name="Moran D.A.P."/>
            <person name="Tomita M."/>
            <person name="Numata K."/>
            <person name="Arakawa K."/>
        </authorList>
    </citation>
    <scope>NUCLEOTIDE SEQUENCE</scope>
</reference>
<evidence type="ECO:0000313" key="2">
    <source>
        <dbReference type="EMBL" id="GFY71958.1"/>
    </source>
</evidence>
<evidence type="ECO:0000256" key="1">
    <source>
        <dbReference type="SAM" id="Phobius"/>
    </source>
</evidence>
<keyword evidence="1" id="KW-1133">Transmembrane helix</keyword>
<feature type="transmembrane region" description="Helical" evidence="1">
    <location>
        <begin position="26"/>
        <end position="45"/>
    </location>
</feature>
<proteinExistence type="predicted"/>
<comment type="caution">
    <text evidence="2">The sequence shown here is derived from an EMBL/GenBank/DDBJ whole genome shotgun (WGS) entry which is preliminary data.</text>
</comment>
<feature type="transmembrane region" description="Helical" evidence="1">
    <location>
        <begin position="57"/>
        <end position="75"/>
    </location>
</feature>
<keyword evidence="3" id="KW-1185">Reference proteome</keyword>
<organism evidence="2 3">
    <name type="scientific">Trichonephila inaurata madagascariensis</name>
    <dbReference type="NCBI Taxonomy" id="2747483"/>
    <lineage>
        <taxon>Eukaryota</taxon>
        <taxon>Metazoa</taxon>
        <taxon>Ecdysozoa</taxon>
        <taxon>Arthropoda</taxon>
        <taxon>Chelicerata</taxon>
        <taxon>Arachnida</taxon>
        <taxon>Araneae</taxon>
        <taxon>Araneomorphae</taxon>
        <taxon>Entelegynae</taxon>
        <taxon>Araneoidea</taxon>
        <taxon>Nephilidae</taxon>
        <taxon>Trichonephila</taxon>
        <taxon>Trichonephila inaurata</taxon>
    </lineage>
</organism>
<dbReference type="AlphaFoldDB" id="A0A8X7CKJ9"/>
<gene>
    <name evidence="2" type="ORF">TNIN_219851</name>
</gene>